<dbReference type="PROSITE" id="PS00211">
    <property type="entry name" value="ABC_TRANSPORTER_1"/>
    <property type="match status" value="1"/>
</dbReference>
<dbReference type="EMBL" id="DWVY01000019">
    <property type="protein sequence ID" value="HJC74161.1"/>
    <property type="molecule type" value="Genomic_DNA"/>
</dbReference>
<dbReference type="GO" id="GO:0016887">
    <property type="term" value="F:ATP hydrolysis activity"/>
    <property type="evidence" value="ECO:0007669"/>
    <property type="project" value="InterPro"/>
</dbReference>
<feature type="transmembrane region" description="Helical" evidence="9">
    <location>
        <begin position="172"/>
        <end position="190"/>
    </location>
</feature>
<dbReference type="InterPro" id="IPR003439">
    <property type="entry name" value="ABC_transporter-like_ATP-bd"/>
</dbReference>
<dbReference type="PANTHER" id="PTHR43394">
    <property type="entry name" value="ATP-DEPENDENT PERMEASE MDL1, MITOCHONDRIAL"/>
    <property type="match status" value="1"/>
</dbReference>
<keyword evidence="2" id="KW-0813">Transport</keyword>
<dbReference type="InterPro" id="IPR011527">
    <property type="entry name" value="ABC1_TM_dom"/>
</dbReference>
<keyword evidence="5" id="KW-0547">Nucleotide-binding</keyword>
<evidence type="ECO:0000256" key="2">
    <source>
        <dbReference type="ARBA" id="ARBA00022448"/>
    </source>
</evidence>
<evidence type="ECO:0000313" key="12">
    <source>
        <dbReference type="EMBL" id="HJC74161.1"/>
    </source>
</evidence>
<gene>
    <name evidence="12" type="ORF">H9697_04325</name>
</gene>
<reference evidence="12" key="2">
    <citation type="submission" date="2021-04" db="EMBL/GenBank/DDBJ databases">
        <authorList>
            <person name="Gilroy R."/>
        </authorList>
    </citation>
    <scope>NUCLEOTIDE SEQUENCE</scope>
    <source>
        <strain evidence="12">CHK196-7946</strain>
    </source>
</reference>
<evidence type="ECO:0000256" key="1">
    <source>
        <dbReference type="ARBA" id="ARBA00004651"/>
    </source>
</evidence>
<keyword evidence="3" id="KW-1003">Cell membrane</keyword>
<dbReference type="PROSITE" id="PS50929">
    <property type="entry name" value="ABC_TM1F"/>
    <property type="match status" value="1"/>
</dbReference>
<organism evidence="12 13">
    <name type="scientific">Candidatus Mediterraneibacter faecavium</name>
    <dbReference type="NCBI Taxonomy" id="2838668"/>
    <lineage>
        <taxon>Bacteria</taxon>
        <taxon>Bacillati</taxon>
        <taxon>Bacillota</taxon>
        <taxon>Clostridia</taxon>
        <taxon>Lachnospirales</taxon>
        <taxon>Lachnospiraceae</taxon>
        <taxon>Mediterraneibacter</taxon>
    </lineage>
</organism>
<sequence length="646" mass="72017">MARYTGYKRPKNTLKALRQLFRYMGYHKWLLLVVAVLVLISTGASVAGTYLLKPVINDFILPGDVKGLILALAGMGIMYLCGALSTFGYNRLMVKTSQKVVGDIRRDLFAHVQTLPLKYFDAHTHGELMSRFTNDVDTIQEALNNSFTMVIQSTLTLTGTVVMLLVLNVRMALIVIVFLMIMFWFIKWNGKRSKAYFDRQQEYLAAINGFTEEMVAGQKVEKIFNHEEEDMKVFRKKNEDLRAASTKALAYSSMMIPSIVSLSYGCYAVSACAGGLLAIAGMMDLGSLAAYLVYVRQSAMPLNQFTQQVNFILSALAGAERIFDMMEEPSEIDAGTVTLVRVHEDADGTLTECGALKRTDPESRVYPESRMYPAGQNVDPQESGSSGRTEYAWKDAQGNLTPLRGDVRFENVVFGYEPGRKVLSGISLYAKPGQKIAFVGSTGAGKTTIINLINRFYEIQEGRILYDGIDVRDIKKDDLRRSLGMVIQDTHLFTGTIADNIRYGKPDAADEEVIKAAKLANADSFIRRLPDGYETMLYSDGSNLSQGQRQLLAIARAAVAQPPVLILDEATSSIDTRTERLIEKGMDAIMEGRTVFVIAHRLSTVRNSKAIMVLEHGSIIERGSHEELLEQKGRYYQLYTGMYELE</sequence>
<dbReference type="InterPro" id="IPR036640">
    <property type="entry name" value="ABC1_TM_sf"/>
</dbReference>
<evidence type="ECO:0000256" key="4">
    <source>
        <dbReference type="ARBA" id="ARBA00022692"/>
    </source>
</evidence>
<comment type="caution">
    <text evidence="12">The sequence shown here is derived from an EMBL/GenBank/DDBJ whole genome shotgun (WGS) entry which is preliminary data.</text>
</comment>
<feature type="domain" description="ABC transporter" evidence="10">
    <location>
        <begin position="407"/>
        <end position="641"/>
    </location>
</feature>
<comment type="subcellular location">
    <subcellularLocation>
        <location evidence="1">Cell membrane</location>
        <topology evidence="1">Multi-pass membrane protein</topology>
    </subcellularLocation>
</comment>
<dbReference type="FunFam" id="3.40.50.300:FF:000287">
    <property type="entry name" value="Multidrug ABC transporter ATP-binding protein"/>
    <property type="match status" value="1"/>
</dbReference>
<keyword evidence="6 12" id="KW-0067">ATP-binding</keyword>
<dbReference type="CDD" id="cd03254">
    <property type="entry name" value="ABCC_Glucan_exporter_like"/>
    <property type="match status" value="1"/>
</dbReference>
<dbReference type="SUPFAM" id="SSF90123">
    <property type="entry name" value="ABC transporter transmembrane region"/>
    <property type="match status" value="1"/>
</dbReference>
<dbReference type="GO" id="GO:0005524">
    <property type="term" value="F:ATP binding"/>
    <property type="evidence" value="ECO:0007669"/>
    <property type="project" value="UniProtKB-KW"/>
</dbReference>
<dbReference type="SUPFAM" id="SSF52540">
    <property type="entry name" value="P-loop containing nucleoside triphosphate hydrolases"/>
    <property type="match status" value="1"/>
</dbReference>
<accession>A0A9D2Q842</accession>
<proteinExistence type="predicted"/>
<name>A0A9D2Q842_9FIRM</name>
<dbReference type="InterPro" id="IPR003593">
    <property type="entry name" value="AAA+_ATPase"/>
</dbReference>
<keyword evidence="7 9" id="KW-1133">Transmembrane helix</keyword>
<feature type="transmembrane region" description="Helical" evidence="9">
    <location>
        <begin position="147"/>
        <end position="166"/>
    </location>
</feature>
<dbReference type="GO" id="GO:0015421">
    <property type="term" value="F:ABC-type oligopeptide transporter activity"/>
    <property type="evidence" value="ECO:0007669"/>
    <property type="project" value="TreeGrafter"/>
</dbReference>
<dbReference type="PROSITE" id="PS50893">
    <property type="entry name" value="ABC_TRANSPORTER_2"/>
    <property type="match status" value="1"/>
</dbReference>
<dbReference type="Pfam" id="PF00664">
    <property type="entry name" value="ABC_membrane"/>
    <property type="match status" value="1"/>
</dbReference>
<dbReference type="Proteomes" id="UP000823902">
    <property type="component" value="Unassembled WGS sequence"/>
</dbReference>
<dbReference type="Gene3D" id="1.20.1560.10">
    <property type="entry name" value="ABC transporter type 1, transmembrane domain"/>
    <property type="match status" value="1"/>
</dbReference>
<dbReference type="InterPro" id="IPR039421">
    <property type="entry name" value="Type_1_exporter"/>
</dbReference>
<dbReference type="Pfam" id="PF00005">
    <property type="entry name" value="ABC_tran"/>
    <property type="match status" value="1"/>
</dbReference>
<keyword evidence="8 9" id="KW-0472">Membrane</keyword>
<evidence type="ECO:0000256" key="5">
    <source>
        <dbReference type="ARBA" id="ARBA00022741"/>
    </source>
</evidence>
<evidence type="ECO:0000259" key="11">
    <source>
        <dbReference type="PROSITE" id="PS50929"/>
    </source>
</evidence>
<dbReference type="CDD" id="cd18547">
    <property type="entry name" value="ABC_6TM_Tm288_like"/>
    <property type="match status" value="1"/>
</dbReference>
<dbReference type="InterPro" id="IPR017871">
    <property type="entry name" value="ABC_transporter-like_CS"/>
</dbReference>
<protein>
    <submittedName>
        <fullName evidence="12">ABC transporter ATP-binding protein/permease</fullName>
    </submittedName>
</protein>
<feature type="transmembrane region" description="Helical" evidence="9">
    <location>
        <begin position="68"/>
        <end position="89"/>
    </location>
</feature>
<evidence type="ECO:0000256" key="6">
    <source>
        <dbReference type="ARBA" id="ARBA00022840"/>
    </source>
</evidence>
<dbReference type="FunFam" id="1.20.1560.10:FF:000011">
    <property type="entry name" value="Multidrug ABC transporter ATP-binding protein"/>
    <property type="match status" value="1"/>
</dbReference>
<evidence type="ECO:0000256" key="3">
    <source>
        <dbReference type="ARBA" id="ARBA00022475"/>
    </source>
</evidence>
<reference evidence="12" key="1">
    <citation type="journal article" date="2021" name="PeerJ">
        <title>Extensive microbial diversity within the chicken gut microbiome revealed by metagenomics and culture.</title>
        <authorList>
            <person name="Gilroy R."/>
            <person name="Ravi A."/>
            <person name="Getino M."/>
            <person name="Pursley I."/>
            <person name="Horton D.L."/>
            <person name="Alikhan N.F."/>
            <person name="Baker D."/>
            <person name="Gharbi K."/>
            <person name="Hall N."/>
            <person name="Watson M."/>
            <person name="Adriaenssens E.M."/>
            <person name="Foster-Nyarko E."/>
            <person name="Jarju S."/>
            <person name="Secka A."/>
            <person name="Antonio M."/>
            <person name="Oren A."/>
            <person name="Chaudhuri R.R."/>
            <person name="La Ragione R."/>
            <person name="Hildebrand F."/>
            <person name="Pallen M.J."/>
        </authorList>
    </citation>
    <scope>NUCLEOTIDE SEQUENCE</scope>
    <source>
        <strain evidence="12">CHK196-7946</strain>
    </source>
</reference>
<evidence type="ECO:0000259" key="10">
    <source>
        <dbReference type="PROSITE" id="PS50893"/>
    </source>
</evidence>
<dbReference type="PANTHER" id="PTHR43394:SF1">
    <property type="entry name" value="ATP-BINDING CASSETTE SUB-FAMILY B MEMBER 10, MITOCHONDRIAL"/>
    <property type="match status" value="1"/>
</dbReference>
<keyword evidence="4 9" id="KW-0812">Transmembrane</keyword>
<evidence type="ECO:0000256" key="7">
    <source>
        <dbReference type="ARBA" id="ARBA00022989"/>
    </source>
</evidence>
<dbReference type="GO" id="GO:0005886">
    <property type="term" value="C:plasma membrane"/>
    <property type="evidence" value="ECO:0007669"/>
    <property type="project" value="UniProtKB-SubCell"/>
</dbReference>
<dbReference type="AlphaFoldDB" id="A0A9D2Q842"/>
<evidence type="ECO:0000256" key="8">
    <source>
        <dbReference type="ARBA" id="ARBA00023136"/>
    </source>
</evidence>
<dbReference type="SMART" id="SM00382">
    <property type="entry name" value="AAA"/>
    <property type="match status" value="1"/>
</dbReference>
<evidence type="ECO:0000256" key="9">
    <source>
        <dbReference type="SAM" id="Phobius"/>
    </source>
</evidence>
<dbReference type="InterPro" id="IPR027417">
    <property type="entry name" value="P-loop_NTPase"/>
</dbReference>
<dbReference type="Gene3D" id="3.40.50.300">
    <property type="entry name" value="P-loop containing nucleotide triphosphate hydrolases"/>
    <property type="match status" value="1"/>
</dbReference>
<feature type="domain" description="ABC transmembrane type-1" evidence="11">
    <location>
        <begin position="32"/>
        <end position="314"/>
    </location>
</feature>
<evidence type="ECO:0000313" key="13">
    <source>
        <dbReference type="Proteomes" id="UP000823902"/>
    </source>
</evidence>